<dbReference type="InterPro" id="IPR033121">
    <property type="entry name" value="PEPTIDASE_A1"/>
</dbReference>
<keyword evidence="3" id="KW-1185">Reference proteome</keyword>
<name>A0A8X7WR88_BRACI</name>
<dbReference type="PROSITE" id="PS51767">
    <property type="entry name" value="PEPTIDASE_A1"/>
    <property type="match status" value="1"/>
</dbReference>
<dbReference type="InterPro" id="IPR032799">
    <property type="entry name" value="TAXi_C"/>
</dbReference>
<comment type="caution">
    <text evidence="2">The sequence shown here is derived from an EMBL/GenBank/DDBJ whole genome shotgun (WGS) entry which is preliminary data.</text>
</comment>
<dbReference type="Proteomes" id="UP000886595">
    <property type="component" value="Unassembled WGS sequence"/>
</dbReference>
<accession>A0A8X7WR88</accession>
<organism evidence="2 3">
    <name type="scientific">Brassica carinata</name>
    <name type="common">Ethiopian mustard</name>
    <name type="synonym">Abyssinian cabbage</name>
    <dbReference type="NCBI Taxonomy" id="52824"/>
    <lineage>
        <taxon>Eukaryota</taxon>
        <taxon>Viridiplantae</taxon>
        <taxon>Streptophyta</taxon>
        <taxon>Embryophyta</taxon>
        <taxon>Tracheophyta</taxon>
        <taxon>Spermatophyta</taxon>
        <taxon>Magnoliopsida</taxon>
        <taxon>eudicotyledons</taxon>
        <taxon>Gunneridae</taxon>
        <taxon>Pentapetalae</taxon>
        <taxon>rosids</taxon>
        <taxon>malvids</taxon>
        <taxon>Brassicales</taxon>
        <taxon>Brassicaceae</taxon>
        <taxon>Brassiceae</taxon>
        <taxon>Brassica</taxon>
    </lineage>
</organism>
<dbReference type="Pfam" id="PF14541">
    <property type="entry name" value="TAXi_C"/>
    <property type="match status" value="1"/>
</dbReference>
<dbReference type="AlphaFoldDB" id="A0A8X7WR88"/>
<dbReference type="SUPFAM" id="SSF50630">
    <property type="entry name" value="Acid proteases"/>
    <property type="match status" value="1"/>
</dbReference>
<dbReference type="InterPro" id="IPR021109">
    <property type="entry name" value="Peptidase_aspartic_dom_sf"/>
</dbReference>
<feature type="domain" description="Peptidase A1" evidence="1">
    <location>
        <begin position="1"/>
        <end position="64"/>
    </location>
</feature>
<gene>
    <name evidence="2" type="ORF">Bca52824_006011</name>
</gene>
<proteinExistence type="predicted"/>
<dbReference type="Gene3D" id="2.40.70.10">
    <property type="entry name" value="Acid Proteases"/>
    <property type="match status" value="1"/>
</dbReference>
<dbReference type="EMBL" id="JAAMPC010000001">
    <property type="protein sequence ID" value="KAG2334831.1"/>
    <property type="molecule type" value="Genomic_DNA"/>
</dbReference>
<dbReference type="OrthoDB" id="1743629at2759"/>
<evidence type="ECO:0000313" key="2">
    <source>
        <dbReference type="EMBL" id="KAG2334831.1"/>
    </source>
</evidence>
<evidence type="ECO:0000313" key="3">
    <source>
        <dbReference type="Proteomes" id="UP000886595"/>
    </source>
</evidence>
<protein>
    <recommendedName>
        <fullName evidence="1">Peptidase A1 domain-containing protein</fullName>
    </recommendedName>
</protein>
<dbReference type="PROSITE" id="PS51257">
    <property type="entry name" value="PROKAR_LIPOPROTEIN"/>
    <property type="match status" value="1"/>
</dbReference>
<reference evidence="2 3" key="1">
    <citation type="submission" date="2020-02" db="EMBL/GenBank/DDBJ databases">
        <authorList>
            <person name="Ma Q."/>
            <person name="Huang Y."/>
            <person name="Song X."/>
            <person name="Pei D."/>
        </authorList>
    </citation>
    <scope>NUCLEOTIDE SEQUENCE [LARGE SCALE GENOMIC DNA]</scope>
    <source>
        <strain evidence="2">Sxm20200214</strain>
        <tissue evidence="2">Leaf</tissue>
    </source>
</reference>
<evidence type="ECO:0000259" key="1">
    <source>
        <dbReference type="PROSITE" id="PS51767"/>
    </source>
</evidence>
<sequence>MFKGVNMTMPADNLMLHSTAGSTSCLAIAVAPENVNSVVNVIASMQQQNHRVLIDVPNGRIGLAREFCPSRSVCLHYYSFLLLEGGGV</sequence>